<dbReference type="RefSeq" id="XP_028968060.1">
    <property type="nucleotide sequence ID" value="XM_029112227.1"/>
</dbReference>
<dbReference type="InterPro" id="IPR014001">
    <property type="entry name" value="Helicase_ATP-bd"/>
</dbReference>
<dbReference type="GO" id="GO:0003723">
    <property type="term" value="F:RNA binding"/>
    <property type="evidence" value="ECO:0007669"/>
    <property type="project" value="InterPro"/>
</dbReference>
<dbReference type="GO" id="GO:0070478">
    <property type="term" value="P:nuclear-transcribed mRNA catabolic process, 3'-5' exonucleolytic nonsense-mediated decay"/>
    <property type="evidence" value="ECO:0007669"/>
    <property type="project" value="TreeGrafter"/>
</dbReference>
<evidence type="ECO:0000256" key="5">
    <source>
        <dbReference type="ARBA" id="ARBA00047984"/>
    </source>
</evidence>
<dbReference type="GO" id="GO:0005524">
    <property type="term" value="F:ATP binding"/>
    <property type="evidence" value="ECO:0007669"/>
    <property type="project" value="UniProtKB-KW"/>
</dbReference>
<dbReference type="KEGG" id="goe:100907148"/>
<keyword evidence="4" id="KW-0067">ATP-binding</keyword>
<dbReference type="SMART" id="SM00487">
    <property type="entry name" value="DEXDc"/>
    <property type="match status" value="1"/>
</dbReference>
<keyword evidence="8" id="KW-1185">Reference proteome</keyword>
<dbReference type="PANTHER" id="PTHR12131:SF1">
    <property type="entry name" value="ATP-DEPENDENT RNA HELICASE SUPV3L1, MITOCHONDRIAL-RELATED"/>
    <property type="match status" value="1"/>
</dbReference>
<dbReference type="FunFam" id="3.40.50.300:FF:000354">
    <property type="entry name" value="ATP-dependent RNA helicase SKI2"/>
    <property type="match status" value="1"/>
</dbReference>
<dbReference type="PIRSF" id="PIRSF005198">
    <property type="entry name" value="Antiviral_helicase_SKI2"/>
    <property type="match status" value="1"/>
</dbReference>
<dbReference type="Pfam" id="PF00270">
    <property type="entry name" value="DEAD"/>
    <property type="match status" value="1"/>
</dbReference>
<dbReference type="GO" id="GO:0055087">
    <property type="term" value="C:Ski complex"/>
    <property type="evidence" value="ECO:0007669"/>
    <property type="project" value="TreeGrafter"/>
</dbReference>
<dbReference type="FunFam" id="3.40.50.300:FF:000447">
    <property type="entry name" value="helicase SKI2W isoform X2"/>
    <property type="match status" value="1"/>
</dbReference>
<dbReference type="CDD" id="cd18795">
    <property type="entry name" value="SF2_C_Ski2"/>
    <property type="match status" value="1"/>
</dbReference>
<dbReference type="Proteomes" id="UP000694867">
    <property type="component" value="Unplaced"/>
</dbReference>
<dbReference type="SUPFAM" id="SSF52540">
    <property type="entry name" value="P-loop containing nucleoside triphosphate hydrolases"/>
    <property type="match status" value="1"/>
</dbReference>
<keyword evidence="2" id="KW-0378">Hydrolase</keyword>
<dbReference type="GO" id="GO:0003724">
    <property type="term" value="F:RNA helicase activity"/>
    <property type="evidence" value="ECO:0007669"/>
    <property type="project" value="UniProtKB-EC"/>
</dbReference>
<dbReference type="GO" id="GO:0016787">
    <property type="term" value="F:hydrolase activity"/>
    <property type="evidence" value="ECO:0007669"/>
    <property type="project" value="UniProtKB-KW"/>
</dbReference>
<evidence type="ECO:0000313" key="8">
    <source>
        <dbReference type="Proteomes" id="UP000694867"/>
    </source>
</evidence>
<dbReference type="PROSITE" id="PS51192">
    <property type="entry name" value="HELICASE_ATP_BIND_1"/>
    <property type="match status" value="1"/>
</dbReference>
<dbReference type="GeneID" id="100907148"/>
<dbReference type="Gene3D" id="3.40.50.300">
    <property type="entry name" value="P-loop containing nucleotide triphosphate hydrolases"/>
    <property type="match status" value="2"/>
</dbReference>
<dbReference type="InterPro" id="IPR012961">
    <property type="entry name" value="Ski2/MTR4_C"/>
</dbReference>
<dbReference type="PANTHER" id="PTHR12131">
    <property type="entry name" value="ATP-DEPENDENT RNA AND DNA HELICASE"/>
    <property type="match status" value="1"/>
</dbReference>
<dbReference type="InterPro" id="IPR050699">
    <property type="entry name" value="RNA-DNA_Helicase"/>
</dbReference>
<proteinExistence type="predicted"/>
<evidence type="ECO:0000256" key="4">
    <source>
        <dbReference type="ARBA" id="ARBA00022840"/>
    </source>
</evidence>
<dbReference type="SMART" id="SM00490">
    <property type="entry name" value="HELICc"/>
    <property type="match status" value="1"/>
</dbReference>
<evidence type="ECO:0000313" key="9">
    <source>
        <dbReference type="RefSeq" id="XP_028968060.1"/>
    </source>
</evidence>
<dbReference type="InterPro" id="IPR001650">
    <property type="entry name" value="Helicase_C-like"/>
</dbReference>
<evidence type="ECO:0000259" key="6">
    <source>
        <dbReference type="PROSITE" id="PS51192"/>
    </source>
</evidence>
<feature type="domain" description="Helicase ATP-binding" evidence="6">
    <location>
        <begin position="253"/>
        <end position="409"/>
    </location>
</feature>
<dbReference type="InterPro" id="IPR011545">
    <property type="entry name" value="DEAD/DEAH_box_helicase_dom"/>
</dbReference>
<comment type="catalytic activity">
    <reaction evidence="5">
        <text>ATP + H2O = ADP + phosphate + H(+)</text>
        <dbReference type="Rhea" id="RHEA:13065"/>
        <dbReference type="ChEBI" id="CHEBI:15377"/>
        <dbReference type="ChEBI" id="CHEBI:15378"/>
        <dbReference type="ChEBI" id="CHEBI:30616"/>
        <dbReference type="ChEBI" id="CHEBI:43474"/>
        <dbReference type="ChEBI" id="CHEBI:456216"/>
        <dbReference type="EC" id="3.6.4.13"/>
    </reaction>
</comment>
<organism evidence="8 9">
    <name type="scientific">Galendromus occidentalis</name>
    <name type="common">western predatory mite</name>
    <dbReference type="NCBI Taxonomy" id="34638"/>
    <lineage>
        <taxon>Eukaryota</taxon>
        <taxon>Metazoa</taxon>
        <taxon>Ecdysozoa</taxon>
        <taxon>Arthropoda</taxon>
        <taxon>Chelicerata</taxon>
        <taxon>Arachnida</taxon>
        <taxon>Acari</taxon>
        <taxon>Parasitiformes</taxon>
        <taxon>Mesostigmata</taxon>
        <taxon>Gamasina</taxon>
        <taxon>Phytoseioidea</taxon>
        <taxon>Phytoseiidae</taxon>
        <taxon>Typhlodrominae</taxon>
        <taxon>Galendromus</taxon>
    </lineage>
</organism>
<name>A0AAJ7SG88_9ACAR</name>
<keyword evidence="1" id="KW-0547">Nucleotide-binding</keyword>
<dbReference type="PROSITE" id="PS51194">
    <property type="entry name" value="HELICASE_CTER"/>
    <property type="match status" value="1"/>
</dbReference>
<evidence type="ECO:0000256" key="3">
    <source>
        <dbReference type="ARBA" id="ARBA00022806"/>
    </source>
</evidence>
<dbReference type="Pfam" id="PF00271">
    <property type="entry name" value="Helicase_C"/>
    <property type="match status" value="1"/>
</dbReference>
<sequence>MDLVFDPKDLRLVAQSNPDRVDLFYEPGSLPRTVGSTPFPPPPLFESTQQEDLEKDISNFLLKPPALDLPRVIPDVYDLLRADVQPSCIQLKPIRDLATGDVKGISEVIPPSAPVEVDFDELLSRPPGFERDVDFEKSSDIVERGSPARENRLDNLQDILATLPDLVEVVEDSKASPDADNVVELEKSEELDRIPDVQLNEVLHISDMPTLPTKTRWAEVVDISQPVTNYEELNPNPAYSWSFELDTFQKKAVLLMEKGENVFVSAHTSAGKTVVAEYAIALSRRHMTKAIYTSPIKTLSNEKFRDFRETFDEVGIVTGDVQINRDAATLIMTTEILRSMLYNKASIIDDLEWVIFDECHYINDAERGVVWEEVLIMLPSHVNLVLLSATVPNALNLADWIGRIKQKRIHVIATTKRPVPLEHYLYVGRIGASSEQKQALKAKATPEAVKLPDQALLILDSAGQFKSQNYLKVCAAKKSTSNNWRGPDERSRYLTLLQYLQKKDACPAILFTLSRKRCDDNAASLANVDMTTATEKSQIHRFIAQCTARLSSEDRRLPQVETLKLLLKNGIGVHHSGILPIMKEVVEMLFQRGLIKILFATETFAMGVNMPARTVVFDRIRKYDGCQFRDLLPAEYIQMAGRAGRRGKDTVGTVLIMIHSDVPDSGSLQTMMMGKPHSLQSKFKVTTAMILNLKAGLQRRVEDLMRQSFIEDENQSQVDQMVKTRDKLRTDLENIESLKCDSCVDIESCLSTLEQLAANRRALWDKILEFSSAPKLLPTGRVLVFRRDGEAPRLGVIASFNSKQKQISVVSLAEKAESECYWPASRKITTSSNPKCEQLTIGAGEILDLSTTDVRIDVKSLGTPKGLREAGQNVFEMVERWDFTKFNISKELKGAGLDLAEQLQTSNYWEQRVLSHSCAQCPLFESHSRMAQKVISVQSELDRVNLMLSEEGMRMMPEYHKHLALLERLGYLEPNGPLKLKGRIARAMSNHEILLSELLVGDVLIKCKPAELAALLSVFVYQGKSDENEEADIPEPVEEIMQEFKALALSIGAVRRECGFDEDPQTYLDQYNRGLVNVVYNWASGMTFGQIMQIAENQQEGTIVRCIQRLDELLGHVRDAAKVIGNPELHSKVEQASVLIRRDIVFAASLYLE</sequence>
<evidence type="ECO:0000256" key="2">
    <source>
        <dbReference type="ARBA" id="ARBA00022801"/>
    </source>
</evidence>
<dbReference type="CTD" id="7263"/>
<reference evidence="9" key="1">
    <citation type="submission" date="2025-08" db="UniProtKB">
        <authorList>
            <consortium name="RefSeq"/>
        </authorList>
    </citation>
    <scope>IDENTIFICATION</scope>
</reference>
<dbReference type="SMART" id="SM01142">
    <property type="entry name" value="DSHCT"/>
    <property type="match status" value="1"/>
</dbReference>
<feature type="domain" description="Helicase C-terminal" evidence="7">
    <location>
        <begin position="495"/>
        <end position="694"/>
    </location>
</feature>
<dbReference type="Gene3D" id="1.10.3380.30">
    <property type="match status" value="1"/>
</dbReference>
<protein>
    <submittedName>
        <fullName evidence="9">Helicase SKI2W</fullName>
    </submittedName>
</protein>
<dbReference type="AlphaFoldDB" id="A0AAJ7SG88"/>
<dbReference type="InterPro" id="IPR016438">
    <property type="entry name" value="SKI2-like"/>
</dbReference>
<keyword evidence="3 9" id="KW-0347">Helicase</keyword>
<gene>
    <name evidence="9" type="primary">LOC100907148</name>
</gene>
<evidence type="ECO:0000259" key="7">
    <source>
        <dbReference type="PROSITE" id="PS51194"/>
    </source>
</evidence>
<accession>A0AAJ7SG88</accession>
<dbReference type="InterPro" id="IPR027417">
    <property type="entry name" value="P-loop_NTPase"/>
</dbReference>
<evidence type="ECO:0000256" key="1">
    <source>
        <dbReference type="ARBA" id="ARBA00022741"/>
    </source>
</evidence>
<dbReference type="Pfam" id="PF08148">
    <property type="entry name" value="DSHCT"/>
    <property type="match status" value="1"/>
</dbReference>